<reference evidence="2 3" key="1">
    <citation type="submission" date="2015-01" db="EMBL/GenBank/DDBJ databases">
        <title>Enhanced salinomycin production by adjusting the supply of polyketide extender units in Streptomyce albus DSM 41398.</title>
        <authorList>
            <person name="Lu C."/>
        </authorList>
    </citation>
    <scope>NUCLEOTIDE SEQUENCE [LARGE SCALE GENOMIC DNA]</scope>
    <source>
        <strain evidence="3">ATCC 21838 / DSM 41398 / FERM P-419 / JCM 4703 / NBRC 107858</strain>
    </source>
</reference>
<evidence type="ECO:0000259" key="1">
    <source>
        <dbReference type="Pfam" id="PF03771"/>
    </source>
</evidence>
<feature type="domain" description="DUF317" evidence="1">
    <location>
        <begin position="51"/>
        <end position="110"/>
    </location>
</feature>
<dbReference type="Proteomes" id="UP000031523">
    <property type="component" value="Chromosome"/>
</dbReference>
<dbReference type="Pfam" id="PF03771">
    <property type="entry name" value="SPDY"/>
    <property type="match status" value="2"/>
</dbReference>
<dbReference type="EMBL" id="CP010519">
    <property type="protein sequence ID" value="AJE81725.1"/>
    <property type="molecule type" value="Genomic_DNA"/>
</dbReference>
<dbReference type="InterPro" id="IPR005523">
    <property type="entry name" value="DUF317_SPDY"/>
</dbReference>
<evidence type="ECO:0000313" key="3">
    <source>
        <dbReference type="Proteomes" id="UP000031523"/>
    </source>
</evidence>
<accession>A0A0B5ER30</accession>
<organism evidence="2 3">
    <name type="scientific">Streptomyces albus (strain ATCC 21838 / DSM 41398 / FERM P-419 / JCM 4703 / NBRC 107858)</name>
    <dbReference type="NCBI Taxonomy" id="1081613"/>
    <lineage>
        <taxon>Bacteria</taxon>
        <taxon>Bacillati</taxon>
        <taxon>Actinomycetota</taxon>
        <taxon>Actinomycetes</taxon>
        <taxon>Kitasatosporales</taxon>
        <taxon>Streptomycetaceae</taxon>
        <taxon>Streptomyces</taxon>
    </lineage>
</organism>
<proteinExistence type="predicted"/>
<sequence length="257" mass="28113">MTEMSETVEQAFIAPRYLAGIGDPGWITQPLHRVAGWSYGHDPLIPRVLLTSPDQLTQLRLTPGDPDDPDWWTIRHARSADQPAWAATFQSRTPVEIIAAFTDALIDPSGPPTAAPDPFTALQDAGWETPRHFGGLAAPDGIARVERVGTPGSDLWLIETTPFVVEPTIWRAVFTGTTPLHLIAAVTQALADPAPIRRDARRIPGWARDRMTVDTRHVPASDVAFALERRISALSERHHRVTGVVPAPPGPARGRIR</sequence>
<keyword evidence="3" id="KW-1185">Reference proteome</keyword>
<evidence type="ECO:0000313" key="2">
    <source>
        <dbReference type="EMBL" id="AJE81725.1"/>
    </source>
</evidence>
<name>A0A0B5ER30_STRA4</name>
<dbReference type="KEGG" id="sals:SLNWT_1349"/>
<protein>
    <recommendedName>
        <fullName evidence="1">DUF317 domain-containing protein</fullName>
    </recommendedName>
</protein>
<feature type="domain" description="DUF317" evidence="1">
    <location>
        <begin position="138"/>
        <end position="195"/>
    </location>
</feature>
<dbReference type="AlphaFoldDB" id="A0A0B5ER30"/>
<gene>
    <name evidence="2" type="ORF">SLNWT_1349</name>
</gene>